<evidence type="ECO:0000313" key="1">
    <source>
        <dbReference type="EMBL" id="EOY14188.1"/>
    </source>
</evidence>
<dbReference type="HOGENOM" id="CLU_2268722_0_0_1"/>
<name>A0A061FBD7_THECC</name>
<gene>
    <name evidence="1" type="ORF">TCM_033461</name>
</gene>
<dbReference type="EMBL" id="CM001885">
    <property type="protein sequence ID" value="EOY14188.1"/>
    <property type="molecule type" value="Genomic_DNA"/>
</dbReference>
<accession>A0A061FBD7</accession>
<dbReference type="InParanoid" id="A0A061FBD7"/>
<organism evidence="1 2">
    <name type="scientific">Theobroma cacao</name>
    <name type="common">Cacao</name>
    <name type="synonym">Cocoa</name>
    <dbReference type="NCBI Taxonomy" id="3641"/>
    <lineage>
        <taxon>Eukaryota</taxon>
        <taxon>Viridiplantae</taxon>
        <taxon>Streptophyta</taxon>
        <taxon>Embryophyta</taxon>
        <taxon>Tracheophyta</taxon>
        <taxon>Spermatophyta</taxon>
        <taxon>Magnoliopsida</taxon>
        <taxon>eudicotyledons</taxon>
        <taxon>Gunneridae</taxon>
        <taxon>Pentapetalae</taxon>
        <taxon>rosids</taxon>
        <taxon>malvids</taxon>
        <taxon>Malvales</taxon>
        <taxon>Malvaceae</taxon>
        <taxon>Byttnerioideae</taxon>
        <taxon>Theobroma</taxon>
    </lineage>
</organism>
<sequence>MHVVPFDVLNSNCENFQSPNLNQGELCFDEPLPIMEQPSTSENNQISHDSPATLEENGSWSIVPLPTKYHIVGCKWVYKTKLNAKGEVERYNYKGILLFFFGN</sequence>
<dbReference type="Proteomes" id="UP000026915">
    <property type="component" value="Chromosome 7"/>
</dbReference>
<evidence type="ECO:0000313" key="2">
    <source>
        <dbReference type="Proteomes" id="UP000026915"/>
    </source>
</evidence>
<evidence type="ECO:0008006" key="3">
    <source>
        <dbReference type="Google" id="ProtNLM"/>
    </source>
</evidence>
<dbReference type="AlphaFoldDB" id="A0A061FBD7"/>
<protein>
    <recommendedName>
        <fullName evidence="3">Reverse transcriptase Ty1/copia-type domain-containing protein</fullName>
    </recommendedName>
</protein>
<proteinExistence type="predicted"/>
<dbReference type="Gramene" id="EOY14188">
    <property type="protein sequence ID" value="EOY14188"/>
    <property type="gene ID" value="TCM_033461"/>
</dbReference>
<keyword evidence="2" id="KW-1185">Reference proteome</keyword>
<reference evidence="1 2" key="1">
    <citation type="journal article" date="2013" name="Genome Biol.">
        <title>The genome sequence of the most widely cultivated cacao type and its use to identify candidate genes regulating pod color.</title>
        <authorList>
            <person name="Motamayor J.C."/>
            <person name="Mockaitis K."/>
            <person name="Schmutz J."/>
            <person name="Haiminen N."/>
            <person name="Iii D.L."/>
            <person name="Cornejo O."/>
            <person name="Findley S.D."/>
            <person name="Zheng P."/>
            <person name="Utro F."/>
            <person name="Royaert S."/>
            <person name="Saski C."/>
            <person name="Jenkins J."/>
            <person name="Podicheti R."/>
            <person name="Zhao M."/>
            <person name="Scheffler B.E."/>
            <person name="Stack J.C."/>
            <person name="Feltus F.A."/>
            <person name="Mustiga G.M."/>
            <person name="Amores F."/>
            <person name="Phillips W."/>
            <person name="Marelli J.P."/>
            <person name="May G.D."/>
            <person name="Shapiro H."/>
            <person name="Ma J."/>
            <person name="Bustamante C.D."/>
            <person name="Schnell R.J."/>
            <person name="Main D."/>
            <person name="Gilbert D."/>
            <person name="Parida L."/>
            <person name="Kuhn D.N."/>
        </authorList>
    </citation>
    <scope>NUCLEOTIDE SEQUENCE [LARGE SCALE GENOMIC DNA]</scope>
    <source>
        <strain evidence="2">cv. Matina 1-6</strain>
    </source>
</reference>